<name>A0ABV6NT63_9ACTN</name>
<sequence>MDTPEPRTPPPLAEPGLHGGPAPFRAWSYRDDVRPTDSDLVGYRVEAADGHIGKVDRANHDVDDNFLVVDTGPWIFGKKVLLPAGVIERVDHEERTVHVDRSKDEIKGAPEYDENTHADPAYRDELGGYYGDRHTAPGTRDASPDSPTGRL</sequence>
<gene>
    <name evidence="2" type="ORF">ACFFHU_07205</name>
</gene>
<evidence type="ECO:0000256" key="1">
    <source>
        <dbReference type="SAM" id="MobiDB-lite"/>
    </source>
</evidence>
<protein>
    <submittedName>
        <fullName evidence="2">PRC-barrel domain-containing protein</fullName>
    </submittedName>
</protein>
<keyword evidence="3" id="KW-1185">Reference proteome</keyword>
<dbReference type="InterPro" id="IPR011033">
    <property type="entry name" value="PRC_barrel-like_sf"/>
</dbReference>
<accession>A0ABV6NT63</accession>
<feature type="compositionally biased region" description="Pro residues" evidence="1">
    <location>
        <begin position="1"/>
        <end position="13"/>
    </location>
</feature>
<dbReference type="Proteomes" id="UP001589894">
    <property type="component" value="Unassembled WGS sequence"/>
</dbReference>
<feature type="compositionally biased region" description="Basic and acidic residues" evidence="1">
    <location>
        <begin position="98"/>
        <end position="135"/>
    </location>
</feature>
<dbReference type="RefSeq" id="WP_377336895.1">
    <property type="nucleotide sequence ID" value="NZ_JBHLUE010000004.1"/>
</dbReference>
<dbReference type="Gene3D" id="3.90.50.10">
    <property type="entry name" value="Photosynthetic Reaction Center, subunit H, domain 2"/>
    <property type="match status" value="1"/>
</dbReference>
<feature type="region of interest" description="Disordered" evidence="1">
    <location>
        <begin position="1"/>
        <end position="24"/>
    </location>
</feature>
<evidence type="ECO:0000313" key="3">
    <source>
        <dbReference type="Proteomes" id="UP001589894"/>
    </source>
</evidence>
<proteinExistence type="predicted"/>
<dbReference type="SUPFAM" id="SSF50346">
    <property type="entry name" value="PRC-barrel domain"/>
    <property type="match status" value="1"/>
</dbReference>
<dbReference type="InterPro" id="IPR014747">
    <property type="entry name" value="Bac_photo_RC_H_C"/>
</dbReference>
<organism evidence="2 3">
    <name type="scientific">Plantactinospora siamensis</name>
    <dbReference type="NCBI Taxonomy" id="555372"/>
    <lineage>
        <taxon>Bacteria</taxon>
        <taxon>Bacillati</taxon>
        <taxon>Actinomycetota</taxon>
        <taxon>Actinomycetes</taxon>
        <taxon>Micromonosporales</taxon>
        <taxon>Micromonosporaceae</taxon>
        <taxon>Plantactinospora</taxon>
    </lineage>
</organism>
<reference evidence="2 3" key="1">
    <citation type="submission" date="2024-09" db="EMBL/GenBank/DDBJ databases">
        <authorList>
            <person name="Sun Q."/>
            <person name="Mori K."/>
        </authorList>
    </citation>
    <scope>NUCLEOTIDE SEQUENCE [LARGE SCALE GENOMIC DNA]</scope>
    <source>
        <strain evidence="2 3">TBRC 2205</strain>
    </source>
</reference>
<evidence type="ECO:0000313" key="2">
    <source>
        <dbReference type="EMBL" id="MFC0563954.1"/>
    </source>
</evidence>
<dbReference type="EMBL" id="JBHLUE010000004">
    <property type="protein sequence ID" value="MFC0563954.1"/>
    <property type="molecule type" value="Genomic_DNA"/>
</dbReference>
<comment type="caution">
    <text evidence="2">The sequence shown here is derived from an EMBL/GenBank/DDBJ whole genome shotgun (WGS) entry which is preliminary data.</text>
</comment>
<feature type="region of interest" description="Disordered" evidence="1">
    <location>
        <begin position="98"/>
        <end position="151"/>
    </location>
</feature>